<dbReference type="OrthoDB" id="2446835at2759"/>
<feature type="region of interest" description="Disordered" evidence="1">
    <location>
        <begin position="342"/>
        <end position="382"/>
    </location>
</feature>
<accession>A0A1Y2H1A5</accession>
<feature type="compositionally biased region" description="Polar residues" evidence="1">
    <location>
        <begin position="605"/>
        <end position="618"/>
    </location>
</feature>
<comment type="caution">
    <text evidence="2">The sequence shown here is derived from an EMBL/GenBank/DDBJ whole genome shotgun (WGS) entry which is preliminary data.</text>
</comment>
<dbReference type="GeneID" id="33564823"/>
<feature type="compositionally biased region" description="Polar residues" evidence="1">
    <location>
        <begin position="342"/>
        <end position="356"/>
    </location>
</feature>
<sequence length="736" mass="79156">MDTDQANRQPPLPAKLRWRPYANGSNKKNNTKIKKDDQSRGTRGHAKAMAHKMRGQQYYTGKTQNAPAGIQLQWDEPETIESMSHGGHQYHHPFHNGDRSRDTSPSSSSSGSSSAFSAPATATAKQGIRPTTTNSIFVGNVDNISAGTMQNPVSSLPSPASPNSKLPNTRLDLVGGQSDLTKYMATIPDLTRNTLVQKDAQSLNSMTSDTAYQIALNALFQNQNTRPPSNPFHTPAGYGPNGITNATTTATTNNANAPIINNGITPTTNISVAPIAPSIPTSNIFNPPSLNNVFLSDPNRALTNQELLGVSNIDELLLSCGLAQNNVNNNAHASAFLSNPQTLASPADTDQSYSSSPMPPLLDFRSNRNNVSRATSPSSGAFSPMALTSTAFETLLSQPVVPQQSYQQQGQQPTPQAMSMNTDCNSIKDATYNSLLKELSSPFEYISKSGDSTVSNVPTAWPSLFPNTLSEPDAPLVKATPQPITQRSEIGTQTDGLYQPPLTPLSTETPTSFNGSPLSALGLSEEGLDPDWLSFLDEASPLFNDIETPQPSLSDIEMKTSSQNVNRNPNRTQYDRTFWNWAEQLLKPGAMTPTVSRNGFPGTAPTMTNVIPNGSINNGGLVRTLHGSNQQKNKKSFGSSGNVPGDLTESQGAKTKLESIQAESQNGELDDINGGGNKDDKGVKSNESDKEKASAFERSVVKDKEEDANLVEKRFDGFKGLISLIRSLWISDDDDK</sequence>
<feature type="compositionally biased region" description="Low complexity" evidence="1">
    <location>
        <begin position="103"/>
        <end position="124"/>
    </location>
</feature>
<proteinExistence type="predicted"/>
<organism evidence="2 3">
    <name type="scientific">Lobosporangium transversale</name>
    <dbReference type="NCBI Taxonomy" id="64571"/>
    <lineage>
        <taxon>Eukaryota</taxon>
        <taxon>Fungi</taxon>
        <taxon>Fungi incertae sedis</taxon>
        <taxon>Mucoromycota</taxon>
        <taxon>Mortierellomycotina</taxon>
        <taxon>Mortierellomycetes</taxon>
        <taxon>Mortierellales</taxon>
        <taxon>Mortierellaceae</taxon>
        <taxon>Lobosporangium</taxon>
    </lineage>
</organism>
<name>A0A1Y2H1A5_9FUNG</name>
<evidence type="ECO:0000256" key="1">
    <source>
        <dbReference type="SAM" id="MobiDB-lite"/>
    </source>
</evidence>
<feature type="compositionally biased region" description="Basic and acidic residues" evidence="1">
    <location>
        <begin position="677"/>
        <end position="703"/>
    </location>
</feature>
<dbReference type="AlphaFoldDB" id="A0A1Y2H1A5"/>
<feature type="compositionally biased region" description="Polar residues" evidence="1">
    <location>
        <begin position="367"/>
        <end position="382"/>
    </location>
</feature>
<evidence type="ECO:0000313" key="2">
    <source>
        <dbReference type="EMBL" id="ORZ27503.1"/>
    </source>
</evidence>
<keyword evidence="3" id="KW-1185">Reference proteome</keyword>
<gene>
    <name evidence="2" type="ORF">BCR41DRAFT_346893</name>
</gene>
<dbReference type="RefSeq" id="XP_021885230.1">
    <property type="nucleotide sequence ID" value="XM_022022979.1"/>
</dbReference>
<dbReference type="InParanoid" id="A0A1Y2H1A5"/>
<dbReference type="Proteomes" id="UP000193648">
    <property type="component" value="Unassembled WGS sequence"/>
</dbReference>
<feature type="compositionally biased region" description="Basic residues" evidence="1">
    <location>
        <begin position="42"/>
        <end position="54"/>
    </location>
</feature>
<protein>
    <submittedName>
        <fullName evidence="2">Uncharacterized protein</fullName>
    </submittedName>
</protein>
<reference evidence="2 3" key="1">
    <citation type="submission" date="2016-07" db="EMBL/GenBank/DDBJ databases">
        <title>Pervasive Adenine N6-methylation of Active Genes in Fungi.</title>
        <authorList>
            <consortium name="DOE Joint Genome Institute"/>
            <person name="Mondo S.J."/>
            <person name="Dannebaum R.O."/>
            <person name="Kuo R.C."/>
            <person name="Labutti K."/>
            <person name="Haridas S."/>
            <person name="Kuo A."/>
            <person name="Salamov A."/>
            <person name="Ahrendt S.R."/>
            <person name="Lipzen A."/>
            <person name="Sullivan W."/>
            <person name="Andreopoulos W.B."/>
            <person name="Clum A."/>
            <person name="Lindquist E."/>
            <person name="Daum C."/>
            <person name="Ramamoorthy G.K."/>
            <person name="Gryganskyi A."/>
            <person name="Culley D."/>
            <person name="Magnuson J.K."/>
            <person name="James T.Y."/>
            <person name="O'Malley M.A."/>
            <person name="Stajich J.E."/>
            <person name="Spatafora J.W."/>
            <person name="Visel A."/>
            <person name="Grigoriev I.V."/>
        </authorList>
    </citation>
    <scope>NUCLEOTIDE SEQUENCE [LARGE SCALE GENOMIC DNA]</scope>
    <source>
        <strain evidence="2 3">NRRL 3116</strain>
    </source>
</reference>
<feature type="region of interest" description="Disordered" evidence="1">
    <location>
        <begin position="595"/>
        <end position="703"/>
    </location>
</feature>
<feature type="region of interest" description="Disordered" evidence="1">
    <location>
        <begin position="1"/>
        <end position="60"/>
    </location>
</feature>
<feature type="compositionally biased region" description="Polar residues" evidence="1">
    <location>
        <begin position="626"/>
        <end position="653"/>
    </location>
</feature>
<feature type="region of interest" description="Disordered" evidence="1">
    <location>
        <begin position="82"/>
        <end position="128"/>
    </location>
</feature>
<evidence type="ECO:0000313" key="3">
    <source>
        <dbReference type="Proteomes" id="UP000193648"/>
    </source>
</evidence>
<dbReference type="EMBL" id="MCFF01000004">
    <property type="protein sequence ID" value="ORZ27503.1"/>
    <property type="molecule type" value="Genomic_DNA"/>
</dbReference>